<feature type="non-terminal residue" evidence="1">
    <location>
        <position position="1"/>
    </location>
</feature>
<proteinExistence type="predicted"/>
<organism evidence="1 2">
    <name type="scientific">Meganyctiphanes norvegica</name>
    <name type="common">Northern krill</name>
    <name type="synonym">Thysanopoda norvegica</name>
    <dbReference type="NCBI Taxonomy" id="48144"/>
    <lineage>
        <taxon>Eukaryota</taxon>
        <taxon>Metazoa</taxon>
        <taxon>Ecdysozoa</taxon>
        <taxon>Arthropoda</taxon>
        <taxon>Crustacea</taxon>
        <taxon>Multicrustacea</taxon>
        <taxon>Malacostraca</taxon>
        <taxon>Eumalacostraca</taxon>
        <taxon>Eucarida</taxon>
        <taxon>Euphausiacea</taxon>
        <taxon>Euphausiidae</taxon>
        <taxon>Meganyctiphanes</taxon>
    </lineage>
</organism>
<evidence type="ECO:0000313" key="1">
    <source>
        <dbReference type="EMBL" id="CAL4193785.1"/>
    </source>
</evidence>
<evidence type="ECO:0000313" key="2">
    <source>
        <dbReference type="Proteomes" id="UP001497623"/>
    </source>
</evidence>
<accession>A0AAV2SI54</accession>
<dbReference type="Proteomes" id="UP001497623">
    <property type="component" value="Unassembled WGS sequence"/>
</dbReference>
<sequence length="246" mass="26937">DVKLDIVNLRSDGVKFQWELVGAWNDVPDGFAITVGPHANSEWTPWPENCSDMLYCNQSPCQKDTKNVGECESVQGCRSAQITVTASGISSGQASASRQIVTAPSSGAFIEGKQTPDYTPQLQLQTDSDGSIIISWEGPANTSDGECATKALVQYWVDGKTNIDYDFKHNVLFNKQNRVLIQPAGVDLKEVTVEVKITYMVKVDGEYMETKVFGKASTDVKNGSERVFRSAILLVLATFSCTMFTI</sequence>
<gene>
    <name evidence="1" type="ORF">MNOR_LOCUS36882</name>
</gene>
<protein>
    <submittedName>
        <fullName evidence="1">Uncharacterized protein</fullName>
    </submittedName>
</protein>
<comment type="caution">
    <text evidence="1">The sequence shown here is derived from an EMBL/GenBank/DDBJ whole genome shotgun (WGS) entry which is preliminary data.</text>
</comment>
<name>A0AAV2SI54_MEGNR</name>
<keyword evidence="2" id="KW-1185">Reference proteome</keyword>
<dbReference type="EMBL" id="CAXKWB010070170">
    <property type="protein sequence ID" value="CAL4193785.1"/>
    <property type="molecule type" value="Genomic_DNA"/>
</dbReference>
<dbReference type="AlphaFoldDB" id="A0AAV2SI54"/>
<reference evidence="1 2" key="1">
    <citation type="submission" date="2024-05" db="EMBL/GenBank/DDBJ databases">
        <authorList>
            <person name="Wallberg A."/>
        </authorList>
    </citation>
    <scope>NUCLEOTIDE SEQUENCE [LARGE SCALE GENOMIC DNA]</scope>
</reference>